<feature type="signal peptide" evidence="4">
    <location>
        <begin position="1"/>
        <end position="25"/>
    </location>
</feature>
<feature type="chain" id="PRO_5030903307" evidence="4">
    <location>
        <begin position="26"/>
        <end position="554"/>
    </location>
</feature>
<dbReference type="InterPro" id="IPR000914">
    <property type="entry name" value="SBP_5_dom"/>
</dbReference>
<dbReference type="RefSeq" id="WP_161707987.1">
    <property type="nucleotide sequence ID" value="NZ_JAABLQ010000001.1"/>
</dbReference>
<evidence type="ECO:0000256" key="3">
    <source>
        <dbReference type="ARBA" id="ARBA00022729"/>
    </source>
</evidence>
<organism evidence="6 7">
    <name type="scientific">Pannonibacter tanglangensis</name>
    <dbReference type="NCBI Taxonomy" id="2750084"/>
    <lineage>
        <taxon>Bacteria</taxon>
        <taxon>Pseudomonadati</taxon>
        <taxon>Pseudomonadota</taxon>
        <taxon>Alphaproteobacteria</taxon>
        <taxon>Hyphomicrobiales</taxon>
        <taxon>Stappiaceae</taxon>
        <taxon>Pannonibacter</taxon>
    </lineage>
</organism>
<feature type="domain" description="Solute-binding protein family 5" evidence="5">
    <location>
        <begin position="78"/>
        <end position="455"/>
    </location>
</feature>
<dbReference type="PANTHER" id="PTHR30290:SF38">
    <property type="entry name" value="D,D-DIPEPTIDE-BINDING PERIPLASMIC PROTEIN DDPA-RELATED"/>
    <property type="match status" value="1"/>
</dbReference>
<proteinExistence type="inferred from homology"/>
<dbReference type="PANTHER" id="PTHR30290">
    <property type="entry name" value="PERIPLASMIC BINDING COMPONENT OF ABC TRANSPORTER"/>
    <property type="match status" value="1"/>
</dbReference>
<dbReference type="Proteomes" id="UP000586722">
    <property type="component" value="Unassembled WGS sequence"/>
</dbReference>
<dbReference type="Pfam" id="PF00496">
    <property type="entry name" value="SBP_bac_5"/>
    <property type="match status" value="1"/>
</dbReference>
<comment type="similarity">
    <text evidence="2">Belongs to the bacterial solute-binding protein 5 family.</text>
</comment>
<dbReference type="InterPro" id="IPR030678">
    <property type="entry name" value="Peptide/Ni-bd"/>
</dbReference>
<keyword evidence="3 4" id="KW-0732">Signal</keyword>
<sequence>MIKSRLAGILLTATVLGSASGAAMAAEAVLTALPVQRTAWVENYNPFNESTRLPSIQDFVYEPLVIFNTLKSGEPNFRLATSYEFSDDLKSLTFKLRDGVTWSDGEAFTADDVAFTFNMVLKTAALDTRSMAKLVESVEVVDPLTVKFNLKKVNSQAAIDIVRVPIVAEHIWSKVPDPVAFTNPKPVGTGPLTDFRRFTEQEYLQCRNPKYWDAATLKVDCMRFPQIANNDQALAAAARGELDWMGSFLPDIENTYVAKDPANHKYWLPAGSFVMFNVNPESPNEGNRAAFSDVNFRRALSMALDREAMVEIAGYGYPTINQYPSGLGRAYHSWNNPAVDEKFGKYMQNDVEASKALLAEHGYKDTTGDGFVEAPNGKPIDFNIIVPNGWTDWVNAAQIAVEGLNAVGIKASVATPEQAVWNEALIKGTYDMAMNSVFVGPTPYTHFDSVLHERNQGVTRFGAGRFRNAELSAALDGFAQTTDQAKQKELINKVQMIAGENLPVIPVFNNPRWYQYNTKRFTGFFSAENPVANPVVHDNQPERLLHLLSLRPVN</sequence>
<dbReference type="Gene3D" id="3.40.190.10">
    <property type="entry name" value="Periplasmic binding protein-like II"/>
    <property type="match status" value="1"/>
</dbReference>
<evidence type="ECO:0000256" key="2">
    <source>
        <dbReference type="ARBA" id="ARBA00005695"/>
    </source>
</evidence>
<evidence type="ECO:0000256" key="4">
    <source>
        <dbReference type="SAM" id="SignalP"/>
    </source>
</evidence>
<evidence type="ECO:0000313" key="6">
    <source>
        <dbReference type="EMBL" id="NBN77580.1"/>
    </source>
</evidence>
<dbReference type="GO" id="GO:0043190">
    <property type="term" value="C:ATP-binding cassette (ABC) transporter complex"/>
    <property type="evidence" value="ECO:0007669"/>
    <property type="project" value="InterPro"/>
</dbReference>
<reference evidence="6 7" key="1">
    <citation type="submission" date="2020-01" db="EMBL/GenBank/DDBJ databases">
        <authorList>
            <person name="Peng S.Y."/>
            <person name="Li J."/>
            <person name="Wang M."/>
            <person name="Wang L."/>
            <person name="Wang C.Q."/>
            <person name="Wang J.R."/>
        </authorList>
    </citation>
    <scope>NUCLEOTIDE SEQUENCE [LARGE SCALE GENOMIC DNA]</scope>
    <source>
        <strain evidence="6 7">XCT-53</strain>
    </source>
</reference>
<dbReference type="EMBL" id="JAABLQ010000001">
    <property type="protein sequence ID" value="NBN77580.1"/>
    <property type="molecule type" value="Genomic_DNA"/>
</dbReference>
<protein>
    <submittedName>
        <fullName evidence="6">ABC transporter substrate-binding protein</fullName>
    </submittedName>
</protein>
<dbReference type="GO" id="GO:1904680">
    <property type="term" value="F:peptide transmembrane transporter activity"/>
    <property type="evidence" value="ECO:0007669"/>
    <property type="project" value="TreeGrafter"/>
</dbReference>
<dbReference type="PIRSF" id="PIRSF002741">
    <property type="entry name" value="MppA"/>
    <property type="match status" value="1"/>
</dbReference>
<evidence type="ECO:0000259" key="5">
    <source>
        <dbReference type="Pfam" id="PF00496"/>
    </source>
</evidence>
<evidence type="ECO:0000313" key="7">
    <source>
        <dbReference type="Proteomes" id="UP000586722"/>
    </source>
</evidence>
<comment type="caution">
    <text evidence="6">The sequence shown here is derived from an EMBL/GenBank/DDBJ whole genome shotgun (WGS) entry which is preliminary data.</text>
</comment>
<name>A0A7X5J8T6_9HYPH</name>
<dbReference type="CDD" id="cd08509">
    <property type="entry name" value="PBP2_TmCBP_oligosaccharides_like"/>
    <property type="match status" value="1"/>
</dbReference>
<gene>
    <name evidence="6" type="ORF">GWI72_04780</name>
</gene>
<dbReference type="InterPro" id="IPR039424">
    <property type="entry name" value="SBP_5"/>
</dbReference>
<dbReference type="AlphaFoldDB" id="A0A7X5J8T6"/>
<dbReference type="Gene3D" id="3.90.76.10">
    <property type="entry name" value="Dipeptide-binding Protein, Domain 1"/>
    <property type="match status" value="1"/>
</dbReference>
<keyword evidence="7" id="KW-1185">Reference proteome</keyword>
<dbReference type="SUPFAM" id="SSF53850">
    <property type="entry name" value="Periplasmic binding protein-like II"/>
    <property type="match status" value="1"/>
</dbReference>
<dbReference type="GO" id="GO:0042938">
    <property type="term" value="P:dipeptide transport"/>
    <property type="evidence" value="ECO:0007669"/>
    <property type="project" value="TreeGrafter"/>
</dbReference>
<dbReference type="GO" id="GO:0030288">
    <property type="term" value="C:outer membrane-bounded periplasmic space"/>
    <property type="evidence" value="ECO:0007669"/>
    <property type="project" value="TreeGrafter"/>
</dbReference>
<dbReference type="Gene3D" id="3.10.105.10">
    <property type="entry name" value="Dipeptide-binding Protein, Domain 3"/>
    <property type="match status" value="1"/>
</dbReference>
<comment type="subcellular location">
    <subcellularLocation>
        <location evidence="1">Periplasm</location>
    </subcellularLocation>
</comment>
<evidence type="ECO:0000256" key="1">
    <source>
        <dbReference type="ARBA" id="ARBA00004418"/>
    </source>
</evidence>
<accession>A0A7X5J8T6</accession>